<sequence>MNNELKEIARRVNWFELPEKVVRDVDRFLVYFMQYCLDTDIPVMRRYFTDQQFRHALNNRPPGILDDRSAAYWDLVLPEEGKERDLRDVHK</sequence>
<dbReference type="EMBL" id="BARS01015032">
    <property type="protein sequence ID" value="GAF86684.1"/>
    <property type="molecule type" value="Genomic_DNA"/>
</dbReference>
<comment type="caution">
    <text evidence="1">The sequence shown here is derived from an EMBL/GenBank/DDBJ whole genome shotgun (WGS) entry which is preliminary data.</text>
</comment>
<proteinExistence type="predicted"/>
<accession>X0T0C5</accession>
<reference evidence="1" key="1">
    <citation type="journal article" date="2014" name="Front. Microbiol.">
        <title>High frequency of phylogenetically diverse reductive dehalogenase-homologous genes in deep subseafloor sedimentary metagenomes.</title>
        <authorList>
            <person name="Kawai M."/>
            <person name="Futagami T."/>
            <person name="Toyoda A."/>
            <person name="Takaki Y."/>
            <person name="Nishi S."/>
            <person name="Hori S."/>
            <person name="Arai W."/>
            <person name="Tsubouchi T."/>
            <person name="Morono Y."/>
            <person name="Uchiyama I."/>
            <person name="Ito T."/>
            <person name="Fujiyama A."/>
            <person name="Inagaki F."/>
            <person name="Takami H."/>
        </authorList>
    </citation>
    <scope>NUCLEOTIDE SEQUENCE</scope>
    <source>
        <strain evidence="1">Expedition CK06-06</strain>
    </source>
</reference>
<protein>
    <submittedName>
        <fullName evidence="1">Uncharacterized protein</fullName>
    </submittedName>
</protein>
<name>X0T0C5_9ZZZZ</name>
<organism evidence="1">
    <name type="scientific">marine sediment metagenome</name>
    <dbReference type="NCBI Taxonomy" id="412755"/>
    <lineage>
        <taxon>unclassified sequences</taxon>
        <taxon>metagenomes</taxon>
        <taxon>ecological metagenomes</taxon>
    </lineage>
</organism>
<dbReference type="AlphaFoldDB" id="X0T0C5"/>
<gene>
    <name evidence="1" type="ORF">S01H1_24956</name>
</gene>
<evidence type="ECO:0000313" key="1">
    <source>
        <dbReference type="EMBL" id="GAF86684.1"/>
    </source>
</evidence>